<dbReference type="EMBL" id="KE504141">
    <property type="protein sequence ID" value="EPT01590.1"/>
    <property type="molecule type" value="Genomic_DNA"/>
</dbReference>
<gene>
    <name evidence="4" type="ORF">FOMPIDRAFT_129344</name>
</gene>
<keyword evidence="1" id="KW-0521">NADP</keyword>
<dbReference type="eggNOG" id="KOG1575">
    <property type="taxonomic scope" value="Eukaryota"/>
</dbReference>
<name>S8FTS4_FOMSC</name>
<accession>S8FTS4</accession>
<dbReference type="Gene3D" id="3.20.20.100">
    <property type="entry name" value="NADP-dependent oxidoreductase domain"/>
    <property type="match status" value="1"/>
</dbReference>
<dbReference type="PANTHER" id="PTHR43364">
    <property type="entry name" value="NADH-SPECIFIC METHYLGLYOXAL REDUCTASE-RELATED"/>
    <property type="match status" value="1"/>
</dbReference>
<dbReference type="Proteomes" id="UP000015241">
    <property type="component" value="Unassembled WGS sequence"/>
</dbReference>
<comment type="similarity">
    <text evidence="2">Belongs to the aldo/keto reductase family. Aldo/keto reductase 2 subfamily.</text>
</comment>
<evidence type="ECO:0000313" key="5">
    <source>
        <dbReference type="Proteomes" id="UP000015241"/>
    </source>
</evidence>
<proteinExistence type="inferred from homology"/>
<dbReference type="Pfam" id="PF00248">
    <property type="entry name" value="Aldo_ket_red"/>
    <property type="match status" value="2"/>
</dbReference>
<organism evidence="4 5">
    <name type="scientific">Fomitopsis schrenkii</name>
    <name type="common">Brown rot fungus</name>
    <dbReference type="NCBI Taxonomy" id="2126942"/>
    <lineage>
        <taxon>Eukaryota</taxon>
        <taxon>Fungi</taxon>
        <taxon>Dikarya</taxon>
        <taxon>Basidiomycota</taxon>
        <taxon>Agaricomycotina</taxon>
        <taxon>Agaricomycetes</taxon>
        <taxon>Polyporales</taxon>
        <taxon>Fomitopsis</taxon>
    </lineage>
</organism>
<dbReference type="OrthoDB" id="48988at2759"/>
<dbReference type="STRING" id="743788.S8FTS4"/>
<dbReference type="InterPro" id="IPR023210">
    <property type="entry name" value="NADP_OxRdtase_dom"/>
</dbReference>
<dbReference type="InParanoid" id="S8FTS4"/>
<evidence type="ECO:0000256" key="1">
    <source>
        <dbReference type="ARBA" id="ARBA00022857"/>
    </source>
</evidence>
<dbReference type="PANTHER" id="PTHR43364:SF7">
    <property type="entry name" value="NADP-DEPENDENT OXIDOREDUCTASE DOMAIN-CONTAINING PROTEIN-RELATED"/>
    <property type="match status" value="1"/>
</dbReference>
<evidence type="ECO:0000256" key="2">
    <source>
        <dbReference type="ARBA" id="ARBA00038157"/>
    </source>
</evidence>
<reference evidence="4 5" key="1">
    <citation type="journal article" date="2012" name="Science">
        <title>The Paleozoic origin of enzymatic lignin decomposition reconstructed from 31 fungal genomes.</title>
        <authorList>
            <person name="Floudas D."/>
            <person name="Binder M."/>
            <person name="Riley R."/>
            <person name="Barry K."/>
            <person name="Blanchette R.A."/>
            <person name="Henrissat B."/>
            <person name="Martinez A.T."/>
            <person name="Otillar R."/>
            <person name="Spatafora J.W."/>
            <person name="Yadav J.S."/>
            <person name="Aerts A."/>
            <person name="Benoit I."/>
            <person name="Boyd A."/>
            <person name="Carlson A."/>
            <person name="Copeland A."/>
            <person name="Coutinho P.M."/>
            <person name="de Vries R.P."/>
            <person name="Ferreira P."/>
            <person name="Findley K."/>
            <person name="Foster B."/>
            <person name="Gaskell J."/>
            <person name="Glotzer D."/>
            <person name="Gorecki P."/>
            <person name="Heitman J."/>
            <person name="Hesse C."/>
            <person name="Hori C."/>
            <person name="Igarashi K."/>
            <person name="Jurgens J.A."/>
            <person name="Kallen N."/>
            <person name="Kersten P."/>
            <person name="Kohler A."/>
            <person name="Kuees U."/>
            <person name="Kumar T.K.A."/>
            <person name="Kuo A."/>
            <person name="LaButti K."/>
            <person name="Larrondo L.F."/>
            <person name="Lindquist E."/>
            <person name="Ling A."/>
            <person name="Lombard V."/>
            <person name="Lucas S."/>
            <person name="Lundell T."/>
            <person name="Martin R."/>
            <person name="McLaughlin D.J."/>
            <person name="Morgenstern I."/>
            <person name="Morin E."/>
            <person name="Murat C."/>
            <person name="Nagy L.G."/>
            <person name="Nolan M."/>
            <person name="Ohm R.A."/>
            <person name="Patyshakuliyeva A."/>
            <person name="Rokas A."/>
            <person name="Ruiz-Duenas F.J."/>
            <person name="Sabat G."/>
            <person name="Salamov A."/>
            <person name="Samejima M."/>
            <person name="Schmutz J."/>
            <person name="Slot J.C."/>
            <person name="St John F."/>
            <person name="Stenlid J."/>
            <person name="Sun H."/>
            <person name="Sun S."/>
            <person name="Syed K."/>
            <person name="Tsang A."/>
            <person name="Wiebenga A."/>
            <person name="Young D."/>
            <person name="Pisabarro A."/>
            <person name="Eastwood D.C."/>
            <person name="Martin F."/>
            <person name="Cullen D."/>
            <person name="Grigoriev I.V."/>
            <person name="Hibbett D.S."/>
        </authorList>
    </citation>
    <scope>NUCLEOTIDE SEQUENCE</scope>
    <source>
        <strain evidence="5">FP-58527</strain>
    </source>
</reference>
<dbReference type="InterPro" id="IPR036812">
    <property type="entry name" value="NAD(P)_OxRdtase_dom_sf"/>
</dbReference>
<dbReference type="SUPFAM" id="SSF51430">
    <property type="entry name" value="NAD(P)-linked oxidoreductase"/>
    <property type="match status" value="1"/>
</dbReference>
<feature type="domain" description="NADP-dependent oxidoreductase" evidence="3">
    <location>
        <begin position="31"/>
        <end position="158"/>
    </location>
</feature>
<evidence type="ECO:0000313" key="4">
    <source>
        <dbReference type="EMBL" id="EPT01590.1"/>
    </source>
</evidence>
<dbReference type="AlphaFoldDB" id="S8FTS4"/>
<dbReference type="HOGENOM" id="CLU_023205_2_2_1"/>
<protein>
    <submittedName>
        <fullName evidence="4">Aryl-alcohol dehydrogenase</fullName>
    </submittedName>
</protein>
<sequence length="346" mass="38830">MAAFGPPLPPPNTRLGRHRQLAPLAGLHVSPICLGGMSIGDQWGKLGLGQMDRESSFKLLDAFYEAGGNFIDVAHNYQDESSEKFLGEWMEAKGIRDQMVIATKYTSNYKLRATDIQQKTSYLGNNIKSLHISWDWSSGVEEVMNGLHNLVAQGKVLYLTPFVVYQGAWSILQRDFERDIIPMARHWQEGMGLAPWNVLAAGKIRTDAEEERRRQTGEKGRTIFASDWVRSEDERKVCLALEKVAKQVGVQSITAVAVAYVMQKTPYVIPIVGGRKVEHLMDNIAALDIALSPEQVKYLEDVLPFKPGLPHEMIGDGTEYTTLFKLFSGVHYDRWPNQEALRPASQ</sequence>
<feature type="domain" description="NADP-dependent oxidoreductase" evidence="3">
    <location>
        <begin position="160"/>
        <end position="302"/>
    </location>
</feature>
<evidence type="ECO:0000259" key="3">
    <source>
        <dbReference type="Pfam" id="PF00248"/>
    </source>
</evidence>
<keyword evidence="5" id="KW-1185">Reference proteome</keyword>
<dbReference type="InterPro" id="IPR050523">
    <property type="entry name" value="AKR_Detox_Biosynth"/>
</dbReference>